<protein>
    <submittedName>
        <fullName evidence="1">Uncharacterized protein</fullName>
    </submittedName>
</protein>
<dbReference type="Proteomes" id="UP000266861">
    <property type="component" value="Unassembled WGS sequence"/>
</dbReference>
<proteinExistence type="predicted"/>
<accession>A0A397HNQ5</accession>
<organism evidence="1 2">
    <name type="scientific">Diversispora epigaea</name>
    <dbReference type="NCBI Taxonomy" id="1348612"/>
    <lineage>
        <taxon>Eukaryota</taxon>
        <taxon>Fungi</taxon>
        <taxon>Fungi incertae sedis</taxon>
        <taxon>Mucoromycota</taxon>
        <taxon>Glomeromycotina</taxon>
        <taxon>Glomeromycetes</taxon>
        <taxon>Diversisporales</taxon>
        <taxon>Diversisporaceae</taxon>
        <taxon>Diversispora</taxon>
    </lineage>
</organism>
<dbReference type="PANTHER" id="PTHR33047">
    <property type="entry name" value="PROTEIN TAR1"/>
    <property type="match status" value="1"/>
</dbReference>
<dbReference type="OrthoDB" id="2306559at2759"/>
<dbReference type="AlphaFoldDB" id="A0A397HNQ5"/>
<dbReference type="EMBL" id="PQFF01000292">
    <property type="protein sequence ID" value="RHZ64801.1"/>
    <property type="molecule type" value="Genomic_DNA"/>
</dbReference>
<reference evidence="1 2" key="1">
    <citation type="submission" date="2018-08" db="EMBL/GenBank/DDBJ databases">
        <title>Genome and evolution of the arbuscular mycorrhizal fungus Diversispora epigaea (formerly Glomus versiforme) and its bacterial endosymbionts.</title>
        <authorList>
            <person name="Sun X."/>
            <person name="Fei Z."/>
            <person name="Harrison M."/>
        </authorList>
    </citation>
    <scope>NUCLEOTIDE SEQUENCE [LARGE SCALE GENOMIC DNA]</scope>
    <source>
        <strain evidence="1 2">IT104</strain>
    </source>
</reference>
<name>A0A397HNQ5_9GLOM</name>
<dbReference type="PANTHER" id="PTHR33047:SF8">
    <property type="entry name" value="REGULATOR OF RDNA TRANSCRIPTION PROTEIN 15"/>
    <property type="match status" value="1"/>
</dbReference>
<sequence length="145" mass="16009">MSFHNVKLESSSTGSSFPADLAKPVPLAVVSLDDDEAFGYLKRVIVTPAVYPRLVEFLHFDIQSTGQKSHCVNTSFWPSQCYSQSISRSYGSNLPTSLTYIVLSTRGCSPWRPAAVMSTTWHENKSLPCPGAGILTCFPFDRQNE</sequence>
<evidence type="ECO:0000313" key="2">
    <source>
        <dbReference type="Proteomes" id="UP000266861"/>
    </source>
</evidence>
<comment type="caution">
    <text evidence="1">The sequence shown here is derived from an EMBL/GenBank/DDBJ whole genome shotgun (WGS) entry which is preliminary data.</text>
</comment>
<dbReference type="InterPro" id="IPR052997">
    <property type="entry name" value="RRT15-like"/>
</dbReference>
<keyword evidence="2" id="KW-1185">Reference proteome</keyword>
<evidence type="ECO:0000313" key="1">
    <source>
        <dbReference type="EMBL" id="RHZ64801.1"/>
    </source>
</evidence>
<gene>
    <name evidence="1" type="ORF">Glove_320g148</name>
</gene>